<keyword evidence="2" id="KW-0472">Membrane</keyword>
<comment type="caution">
    <text evidence="3">The sequence shown here is derived from an EMBL/GenBank/DDBJ whole genome shotgun (WGS) entry which is preliminary data.</text>
</comment>
<feature type="region of interest" description="Disordered" evidence="1">
    <location>
        <begin position="153"/>
        <end position="176"/>
    </location>
</feature>
<dbReference type="EMBL" id="WHVB01000017">
    <property type="protein sequence ID" value="KAF8474452.1"/>
    <property type="molecule type" value="Genomic_DNA"/>
</dbReference>
<evidence type="ECO:0000313" key="4">
    <source>
        <dbReference type="Proteomes" id="UP000759537"/>
    </source>
</evidence>
<proteinExistence type="predicted"/>
<dbReference type="OrthoDB" id="3214131at2759"/>
<gene>
    <name evidence="3" type="ORF">DFH94DRAFT_131821</name>
</gene>
<evidence type="ECO:0000256" key="2">
    <source>
        <dbReference type="SAM" id="Phobius"/>
    </source>
</evidence>
<evidence type="ECO:0000313" key="3">
    <source>
        <dbReference type="EMBL" id="KAF8474452.1"/>
    </source>
</evidence>
<reference evidence="3" key="1">
    <citation type="submission" date="2019-10" db="EMBL/GenBank/DDBJ databases">
        <authorList>
            <consortium name="DOE Joint Genome Institute"/>
            <person name="Kuo A."/>
            <person name="Miyauchi S."/>
            <person name="Kiss E."/>
            <person name="Drula E."/>
            <person name="Kohler A."/>
            <person name="Sanchez-Garcia M."/>
            <person name="Andreopoulos B."/>
            <person name="Barry K.W."/>
            <person name="Bonito G."/>
            <person name="Buee M."/>
            <person name="Carver A."/>
            <person name="Chen C."/>
            <person name="Cichocki N."/>
            <person name="Clum A."/>
            <person name="Culley D."/>
            <person name="Crous P.W."/>
            <person name="Fauchery L."/>
            <person name="Girlanda M."/>
            <person name="Hayes R."/>
            <person name="Keri Z."/>
            <person name="LaButti K."/>
            <person name="Lipzen A."/>
            <person name="Lombard V."/>
            <person name="Magnuson J."/>
            <person name="Maillard F."/>
            <person name="Morin E."/>
            <person name="Murat C."/>
            <person name="Nolan M."/>
            <person name="Ohm R."/>
            <person name="Pangilinan J."/>
            <person name="Pereira M."/>
            <person name="Perotto S."/>
            <person name="Peter M."/>
            <person name="Riley R."/>
            <person name="Sitrit Y."/>
            <person name="Stielow B."/>
            <person name="Szollosi G."/>
            <person name="Zifcakova L."/>
            <person name="Stursova M."/>
            <person name="Spatafora J.W."/>
            <person name="Tedersoo L."/>
            <person name="Vaario L.-M."/>
            <person name="Yamada A."/>
            <person name="Yan M."/>
            <person name="Wang P."/>
            <person name="Xu J."/>
            <person name="Bruns T."/>
            <person name="Baldrian P."/>
            <person name="Vilgalys R."/>
            <person name="Henrissat B."/>
            <person name="Grigoriev I.V."/>
            <person name="Hibbett D."/>
            <person name="Nagy L.G."/>
            <person name="Martin F.M."/>
        </authorList>
    </citation>
    <scope>NUCLEOTIDE SEQUENCE</scope>
    <source>
        <strain evidence="3">Prilba</strain>
    </source>
</reference>
<keyword evidence="4" id="KW-1185">Reference proteome</keyword>
<sequence length="210" mass="22419">MQRAKDTNHLAIYSDATYPVGPDESGRITYVHVPPLSPLTGTHNLFIDLASHLTSALFAVVIITLACVAIVAFFCCYIYPVVQKCHGARAAKGRRVKQPVLASARSLFGLRPQTPPTTPQLLARCGRLDMRIARPPPALSLSRRSWLSPSLSPSLSLSSSSSPSPSPTSMETPPMYSPSAISEVVVAPVDMGVLGQTVESRTTPKKGGLL</sequence>
<dbReference type="AlphaFoldDB" id="A0A9P5K0K0"/>
<keyword evidence="2" id="KW-0812">Transmembrane</keyword>
<accession>A0A9P5K0K0</accession>
<reference evidence="3" key="2">
    <citation type="journal article" date="2020" name="Nat. Commun.">
        <title>Large-scale genome sequencing of mycorrhizal fungi provides insights into the early evolution of symbiotic traits.</title>
        <authorList>
            <person name="Miyauchi S."/>
            <person name="Kiss E."/>
            <person name="Kuo A."/>
            <person name="Drula E."/>
            <person name="Kohler A."/>
            <person name="Sanchez-Garcia M."/>
            <person name="Morin E."/>
            <person name="Andreopoulos B."/>
            <person name="Barry K.W."/>
            <person name="Bonito G."/>
            <person name="Buee M."/>
            <person name="Carver A."/>
            <person name="Chen C."/>
            <person name="Cichocki N."/>
            <person name="Clum A."/>
            <person name="Culley D."/>
            <person name="Crous P.W."/>
            <person name="Fauchery L."/>
            <person name="Girlanda M."/>
            <person name="Hayes R.D."/>
            <person name="Keri Z."/>
            <person name="LaButti K."/>
            <person name="Lipzen A."/>
            <person name="Lombard V."/>
            <person name="Magnuson J."/>
            <person name="Maillard F."/>
            <person name="Murat C."/>
            <person name="Nolan M."/>
            <person name="Ohm R.A."/>
            <person name="Pangilinan J."/>
            <person name="Pereira M.F."/>
            <person name="Perotto S."/>
            <person name="Peter M."/>
            <person name="Pfister S."/>
            <person name="Riley R."/>
            <person name="Sitrit Y."/>
            <person name="Stielow J.B."/>
            <person name="Szollosi G."/>
            <person name="Zifcakova L."/>
            <person name="Stursova M."/>
            <person name="Spatafora J.W."/>
            <person name="Tedersoo L."/>
            <person name="Vaario L.M."/>
            <person name="Yamada A."/>
            <person name="Yan M."/>
            <person name="Wang P."/>
            <person name="Xu J."/>
            <person name="Bruns T."/>
            <person name="Baldrian P."/>
            <person name="Vilgalys R."/>
            <person name="Dunand C."/>
            <person name="Henrissat B."/>
            <person name="Grigoriev I.V."/>
            <person name="Hibbett D."/>
            <person name="Nagy L.G."/>
            <person name="Martin F.M."/>
        </authorList>
    </citation>
    <scope>NUCLEOTIDE SEQUENCE</scope>
    <source>
        <strain evidence="3">Prilba</strain>
    </source>
</reference>
<name>A0A9P5K0K0_9AGAM</name>
<protein>
    <submittedName>
        <fullName evidence="3">Uncharacterized protein</fullName>
    </submittedName>
</protein>
<feature type="transmembrane region" description="Helical" evidence="2">
    <location>
        <begin position="56"/>
        <end position="79"/>
    </location>
</feature>
<organism evidence="3 4">
    <name type="scientific">Russula ochroleuca</name>
    <dbReference type="NCBI Taxonomy" id="152965"/>
    <lineage>
        <taxon>Eukaryota</taxon>
        <taxon>Fungi</taxon>
        <taxon>Dikarya</taxon>
        <taxon>Basidiomycota</taxon>
        <taxon>Agaricomycotina</taxon>
        <taxon>Agaricomycetes</taxon>
        <taxon>Russulales</taxon>
        <taxon>Russulaceae</taxon>
        <taxon>Russula</taxon>
    </lineage>
</organism>
<keyword evidence="2" id="KW-1133">Transmembrane helix</keyword>
<dbReference type="Proteomes" id="UP000759537">
    <property type="component" value="Unassembled WGS sequence"/>
</dbReference>
<evidence type="ECO:0000256" key="1">
    <source>
        <dbReference type="SAM" id="MobiDB-lite"/>
    </source>
</evidence>